<dbReference type="InterPro" id="IPR050469">
    <property type="entry name" value="Diguanylate_Cyclase"/>
</dbReference>
<sequence>MAATLAKWWRQPDRYDWLIQLVEDSGYGRLTRIGVGFACLTIGAWPILMALSPEGVTTLSIRLVTIACGGIALAFGCWWFTAWPTYGQSKFIVITLNASIAINCVLYIIEDRPFTGTVAFALTASYVACVHTLPHLTVVIGLATVPIVMRMVTEATHGDPFEGVADGALRLAAVIVVPMTLRILVQLLSDAAVESDVDPLTGLANRRGLVRAVGQLIGSAAPAARMQLCMTMVDIDDFKAINDTHGHAFGDDVLVALAQMMRDAASAQAVLARIGGEEFAIVDVGETAIAVHVAERLRSHFPTAPAPFTASIGIACTTVVEHAPVDTIELTEHLLDAADRAMYAAKRAGGDRIEVDGS</sequence>
<evidence type="ECO:0000256" key="1">
    <source>
        <dbReference type="SAM" id="Phobius"/>
    </source>
</evidence>
<dbReference type="InterPro" id="IPR043128">
    <property type="entry name" value="Rev_trsase/Diguanyl_cyclase"/>
</dbReference>
<feature type="transmembrane region" description="Helical" evidence="1">
    <location>
        <begin position="63"/>
        <end position="85"/>
    </location>
</feature>
<proteinExistence type="predicted"/>
<dbReference type="PANTHER" id="PTHR45138">
    <property type="entry name" value="REGULATORY COMPONENTS OF SENSORY TRANSDUCTION SYSTEM"/>
    <property type="match status" value="1"/>
</dbReference>
<comment type="caution">
    <text evidence="3">The sequence shown here is derived from an EMBL/GenBank/DDBJ whole genome shotgun (WGS) entry which is preliminary data.</text>
</comment>
<dbReference type="InterPro" id="IPR029787">
    <property type="entry name" value="Nucleotide_cyclase"/>
</dbReference>
<feature type="transmembrane region" description="Helical" evidence="1">
    <location>
        <begin position="33"/>
        <end position="51"/>
    </location>
</feature>
<feature type="transmembrane region" description="Helical" evidence="1">
    <location>
        <begin position="121"/>
        <end position="148"/>
    </location>
</feature>
<keyword evidence="1" id="KW-0472">Membrane</keyword>
<dbReference type="Proteomes" id="UP000192366">
    <property type="component" value="Unassembled WGS sequence"/>
</dbReference>
<dbReference type="CDD" id="cd01949">
    <property type="entry name" value="GGDEF"/>
    <property type="match status" value="1"/>
</dbReference>
<accession>A0A1W9YZA5</accession>
<dbReference type="Pfam" id="PF00990">
    <property type="entry name" value="GGDEF"/>
    <property type="match status" value="1"/>
</dbReference>
<dbReference type="AlphaFoldDB" id="A0A1W9YZA5"/>
<dbReference type="PROSITE" id="PS50887">
    <property type="entry name" value="GGDEF"/>
    <property type="match status" value="1"/>
</dbReference>
<keyword evidence="1" id="KW-0812">Transmembrane</keyword>
<dbReference type="SUPFAM" id="SSF55073">
    <property type="entry name" value="Nucleotide cyclase"/>
    <property type="match status" value="1"/>
</dbReference>
<keyword evidence="1" id="KW-1133">Transmembrane helix</keyword>
<name>A0A1W9YZA5_MYCBA</name>
<evidence type="ECO:0000313" key="3">
    <source>
        <dbReference type="EMBL" id="ORA05299.1"/>
    </source>
</evidence>
<evidence type="ECO:0000259" key="2">
    <source>
        <dbReference type="PROSITE" id="PS50887"/>
    </source>
</evidence>
<dbReference type="EMBL" id="MVHJ01000006">
    <property type="protein sequence ID" value="ORA05299.1"/>
    <property type="molecule type" value="Genomic_DNA"/>
</dbReference>
<organism evidence="3 4">
    <name type="scientific">Mycolicibacterium bacteremicum</name>
    <name type="common">Mycobacterium bacteremicum</name>
    <dbReference type="NCBI Taxonomy" id="564198"/>
    <lineage>
        <taxon>Bacteria</taxon>
        <taxon>Bacillati</taxon>
        <taxon>Actinomycetota</taxon>
        <taxon>Actinomycetes</taxon>
        <taxon>Mycobacteriales</taxon>
        <taxon>Mycobacteriaceae</taxon>
        <taxon>Mycolicibacterium</taxon>
    </lineage>
</organism>
<feature type="domain" description="GGDEF" evidence="2">
    <location>
        <begin position="226"/>
        <end position="358"/>
    </location>
</feature>
<protein>
    <recommendedName>
        <fullName evidence="2">GGDEF domain-containing protein</fullName>
    </recommendedName>
</protein>
<dbReference type="PANTHER" id="PTHR45138:SF9">
    <property type="entry name" value="DIGUANYLATE CYCLASE DGCM-RELATED"/>
    <property type="match status" value="1"/>
</dbReference>
<evidence type="ECO:0000313" key="4">
    <source>
        <dbReference type="Proteomes" id="UP000192366"/>
    </source>
</evidence>
<dbReference type="InterPro" id="IPR000160">
    <property type="entry name" value="GGDEF_dom"/>
</dbReference>
<dbReference type="STRING" id="564198.BST17_08735"/>
<dbReference type="GO" id="GO:0043709">
    <property type="term" value="P:cell adhesion involved in single-species biofilm formation"/>
    <property type="evidence" value="ECO:0007669"/>
    <property type="project" value="TreeGrafter"/>
</dbReference>
<reference evidence="3 4" key="1">
    <citation type="submission" date="2017-02" db="EMBL/GenBank/DDBJ databases">
        <title>The new phylogeny of genus Mycobacterium.</title>
        <authorList>
            <person name="Tortoli E."/>
            <person name="Trovato A."/>
            <person name="Cirillo D.M."/>
        </authorList>
    </citation>
    <scope>NUCLEOTIDE SEQUENCE [LARGE SCALE GENOMIC DNA]</scope>
    <source>
        <strain evidence="3 4">DSM 45578</strain>
    </source>
</reference>
<dbReference type="SMART" id="SM00267">
    <property type="entry name" value="GGDEF"/>
    <property type="match status" value="1"/>
</dbReference>
<dbReference type="GO" id="GO:1902201">
    <property type="term" value="P:negative regulation of bacterial-type flagellum-dependent cell motility"/>
    <property type="evidence" value="ECO:0007669"/>
    <property type="project" value="TreeGrafter"/>
</dbReference>
<gene>
    <name evidence="3" type="ORF">BST17_08735</name>
</gene>
<dbReference type="NCBIfam" id="TIGR00254">
    <property type="entry name" value="GGDEF"/>
    <property type="match status" value="1"/>
</dbReference>
<dbReference type="Gene3D" id="3.30.70.270">
    <property type="match status" value="1"/>
</dbReference>
<dbReference type="GO" id="GO:0052621">
    <property type="term" value="F:diguanylate cyclase activity"/>
    <property type="evidence" value="ECO:0007669"/>
    <property type="project" value="TreeGrafter"/>
</dbReference>
<keyword evidence="4" id="KW-1185">Reference proteome</keyword>
<feature type="transmembrane region" description="Helical" evidence="1">
    <location>
        <begin position="91"/>
        <end position="109"/>
    </location>
</feature>
<dbReference type="GO" id="GO:0005886">
    <property type="term" value="C:plasma membrane"/>
    <property type="evidence" value="ECO:0007669"/>
    <property type="project" value="TreeGrafter"/>
</dbReference>